<gene>
    <name evidence="2" type="ORF">ABFO16_05840</name>
</gene>
<dbReference type="RefSeq" id="WP_022505744.1">
    <property type="nucleotide sequence ID" value="NZ_JBBMEY010000018.1"/>
</dbReference>
<keyword evidence="1" id="KW-0472">Membrane</keyword>
<dbReference type="Proteomes" id="UP001478133">
    <property type="component" value="Unassembled WGS sequence"/>
</dbReference>
<feature type="transmembrane region" description="Helical" evidence="1">
    <location>
        <begin position="55"/>
        <end position="72"/>
    </location>
</feature>
<comment type="caution">
    <text evidence="2">The sequence shown here is derived from an EMBL/GenBank/DDBJ whole genome shotgun (WGS) entry which is preliminary data.</text>
</comment>
<keyword evidence="1" id="KW-0812">Transmembrane</keyword>
<sequence>MSNFDFDKYKNSYDKVTVSDERKEEIIALMKKENNSTDNATKPQSQNKVITFKRAIVLVASVVIVILLAIVLQNSSLTQNKKDKKLDNSSITVSLSDDKEKKENKEYKITEKDTIIPLENNGVQIISKDGGNTISINSLYFNIKGSEIDYIDVSSENDNSIICTYADDEDNLTTEFNSNYQKLKLQNINDLGWIVSEKNASEAMSNASSSANISTSNSASRENASGNKYFSDTVVITLHYKNGESVTKNIEIKFDNDNNVIVGYEK</sequence>
<dbReference type="EMBL" id="JBBMFI010000017">
    <property type="protein sequence ID" value="MEQ2565755.1"/>
    <property type="molecule type" value="Genomic_DNA"/>
</dbReference>
<accession>A0ABV1HTW3</accession>
<evidence type="ECO:0000313" key="2">
    <source>
        <dbReference type="EMBL" id="MEQ2565755.1"/>
    </source>
</evidence>
<keyword evidence="3" id="KW-1185">Reference proteome</keyword>
<keyword evidence="1" id="KW-1133">Transmembrane helix</keyword>
<evidence type="ECO:0000256" key="1">
    <source>
        <dbReference type="SAM" id="Phobius"/>
    </source>
</evidence>
<protein>
    <submittedName>
        <fullName evidence="2">Uncharacterized protein</fullName>
    </submittedName>
</protein>
<organism evidence="2 3">
    <name type="scientific">Ruminococcoides intestinihominis</name>
    <dbReference type="NCBI Taxonomy" id="3133161"/>
    <lineage>
        <taxon>Bacteria</taxon>
        <taxon>Bacillati</taxon>
        <taxon>Bacillota</taxon>
        <taxon>Clostridia</taxon>
        <taxon>Eubacteriales</taxon>
        <taxon>Oscillospiraceae</taxon>
        <taxon>Ruminococcoides</taxon>
    </lineage>
</organism>
<proteinExistence type="predicted"/>
<name>A0ABV1HTW3_9FIRM</name>
<evidence type="ECO:0000313" key="3">
    <source>
        <dbReference type="Proteomes" id="UP001478133"/>
    </source>
</evidence>
<reference evidence="2 3" key="1">
    <citation type="submission" date="2024-03" db="EMBL/GenBank/DDBJ databases">
        <title>Human intestinal bacterial collection.</title>
        <authorList>
            <person name="Pauvert C."/>
            <person name="Hitch T.C.A."/>
            <person name="Clavel T."/>
        </authorList>
    </citation>
    <scope>NUCLEOTIDE SEQUENCE [LARGE SCALE GENOMIC DNA]</scope>
    <source>
        <strain evidence="2 3">CLA-AP-H18</strain>
    </source>
</reference>